<dbReference type="Proteomes" id="UP001203972">
    <property type="component" value="Unassembled WGS sequence"/>
</dbReference>
<dbReference type="RefSeq" id="WP_008816392.1">
    <property type="nucleotide sequence ID" value="NZ_AP025565.1"/>
</dbReference>
<dbReference type="GO" id="GO:0032217">
    <property type="term" value="F:riboflavin transmembrane transporter activity"/>
    <property type="evidence" value="ECO:0007669"/>
    <property type="project" value="UniProtKB-UniRule"/>
</dbReference>
<keyword evidence="5 9" id="KW-0812">Transmembrane</keyword>
<dbReference type="PANTHER" id="PTHR38438:SF1">
    <property type="entry name" value="RIBOFLAVIN TRANSPORTER RIBU"/>
    <property type="match status" value="1"/>
</dbReference>
<dbReference type="InterPro" id="IPR025720">
    <property type="entry name" value="RibU"/>
</dbReference>
<reference evidence="11" key="3">
    <citation type="journal article" date="2022" name="Clin. Infect. Dis.">
        <title>Association between Clostridium innocuum and antibiotic-associated diarrhea in adults and children: A cross-sectional study and comparative genomics analysis.</title>
        <authorList>
            <person name="Cherny K.E."/>
            <person name="Muscat E.B."/>
            <person name="Balaji A."/>
            <person name="Mukherjee J."/>
            <person name="Ozer E.A."/>
            <person name="Angarone M.P."/>
            <person name="Hauser A.R."/>
            <person name="Sichel J.S."/>
            <person name="Amponsah E."/>
            <person name="Kociolek L.K."/>
        </authorList>
    </citation>
    <scope>NUCLEOTIDE SEQUENCE</scope>
    <source>
        <strain evidence="11">NU1-AC-029v</strain>
    </source>
</reference>
<evidence type="ECO:0000256" key="8">
    <source>
        <dbReference type="PIRNR" id="PIRNR037778"/>
    </source>
</evidence>
<dbReference type="EMBL" id="JAKTMA010000005">
    <property type="protein sequence ID" value="MCR0231968.1"/>
    <property type="molecule type" value="Genomic_DNA"/>
</dbReference>
<dbReference type="Pfam" id="PF12822">
    <property type="entry name" value="ECF_trnsprt"/>
    <property type="match status" value="1"/>
</dbReference>
<evidence type="ECO:0000256" key="3">
    <source>
        <dbReference type="ARBA" id="ARBA00022448"/>
    </source>
</evidence>
<feature type="transmembrane region" description="Helical" evidence="9">
    <location>
        <begin position="109"/>
        <end position="133"/>
    </location>
</feature>
<reference evidence="10 13" key="1">
    <citation type="submission" date="2014-08" db="EMBL/GenBank/DDBJ databases">
        <title>Clostridium innocuum, an unnegligible vancomycin-resistant pathogen causing extra-intestinal infections.</title>
        <authorList>
            <person name="Feng Y."/>
            <person name="Chiu C.-H."/>
        </authorList>
    </citation>
    <scope>NUCLEOTIDE SEQUENCE [LARGE SCALE GENOMIC DNA]</scope>
    <source>
        <strain evidence="10 13">AN88</strain>
    </source>
</reference>
<keyword evidence="6 9" id="KW-1133">Transmembrane helix</keyword>
<dbReference type="EMBL" id="JQIF01000029">
    <property type="protein sequence ID" value="KGJ53900.1"/>
    <property type="molecule type" value="Genomic_DNA"/>
</dbReference>
<dbReference type="AlphaFoldDB" id="A0A099I8A7"/>
<comment type="similarity">
    <text evidence="2 8">Belongs to the prokaryotic riboflavin transporter (P-RFT) (TC 2.A.87) family.</text>
</comment>
<keyword evidence="7 8" id="KW-0472">Membrane</keyword>
<dbReference type="Proteomes" id="UP000030008">
    <property type="component" value="Unassembled WGS sequence"/>
</dbReference>
<organism evidence="10 13">
    <name type="scientific">Clostridium innocuum</name>
    <dbReference type="NCBI Taxonomy" id="1522"/>
    <lineage>
        <taxon>Bacteria</taxon>
        <taxon>Bacillati</taxon>
        <taxon>Bacillota</taxon>
        <taxon>Clostridia</taxon>
        <taxon>Eubacteriales</taxon>
        <taxon>Clostridiaceae</taxon>
        <taxon>Clostridium</taxon>
    </lineage>
</organism>
<evidence type="ECO:0000256" key="6">
    <source>
        <dbReference type="ARBA" id="ARBA00022989"/>
    </source>
</evidence>
<dbReference type="Gene3D" id="1.10.1760.20">
    <property type="match status" value="1"/>
</dbReference>
<sequence>MKNNMSAKRLALIGMLGALGAILMMFRFPIPFMPPFLSFDLAAIPELIGAFALGPVAGVLIVFIRVMVQMVISGSNSMFTGELQSFLLGVALVLPASLLYRHKKTRKEALLGMTAGTLVSTFVAVLTNLYLIIPFYVALYDMNMDQIILSCSKVNPMMNSVTTMVILGIVPFNLIKYGISCLITFAVYKKISPMIHRFANRQ</sequence>
<dbReference type="PANTHER" id="PTHR38438">
    <property type="entry name" value="RIBOFLAVIN TRANSPORTER RIBU"/>
    <property type="match status" value="1"/>
</dbReference>
<feature type="transmembrane region" description="Helical" evidence="9">
    <location>
        <begin position="47"/>
        <end position="71"/>
    </location>
</feature>
<feature type="transmembrane region" description="Helical" evidence="9">
    <location>
        <begin position="6"/>
        <end position="26"/>
    </location>
</feature>
<gene>
    <name evidence="10" type="ORF">CIAN88_06720</name>
    <name evidence="12" type="ORF">GT664_17705</name>
    <name evidence="11" type="ORF">MKC95_04205</name>
</gene>
<reference evidence="12" key="2">
    <citation type="journal article" date="2019" name="Nat. Med.">
        <title>A library of human gut bacterial isolates paired with longitudinal multiomics data enables mechanistic microbiome research.</title>
        <authorList>
            <person name="Poyet M."/>
            <person name="Groussin M."/>
            <person name="Gibbons S.M."/>
            <person name="Avila-Pacheco J."/>
            <person name="Jiang X."/>
            <person name="Kearney S.M."/>
            <person name="Perrotta A.R."/>
            <person name="Berdy B."/>
            <person name="Zhao S."/>
            <person name="Lieberman T.D."/>
            <person name="Swanson P.K."/>
            <person name="Smith M."/>
            <person name="Roesemann S."/>
            <person name="Alexander J.E."/>
            <person name="Rich S.A."/>
            <person name="Livny J."/>
            <person name="Vlamakis H."/>
            <person name="Clish C."/>
            <person name="Bullock K."/>
            <person name="Deik A."/>
            <person name="Scott J."/>
            <person name="Pierce K.A."/>
            <person name="Xavier R.J."/>
            <person name="Alm E.J."/>
        </authorList>
    </citation>
    <scope>NUCLEOTIDE SEQUENCE</scope>
    <source>
        <strain evidence="12">BIOML-A12</strain>
    </source>
</reference>
<evidence type="ECO:0000256" key="4">
    <source>
        <dbReference type="ARBA" id="ARBA00022475"/>
    </source>
</evidence>
<dbReference type="Proteomes" id="UP000604383">
    <property type="component" value="Unassembled WGS sequence"/>
</dbReference>
<evidence type="ECO:0000256" key="2">
    <source>
        <dbReference type="ARBA" id="ARBA00005540"/>
    </source>
</evidence>
<proteinExistence type="inferred from homology"/>
<feature type="transmembrane region" description="Helical" evidence="9">
    <location>
        <begin position="164"/>
        <end position="188"/>
    </location>
</feature>
<evidence type="ECO:0000313" key="11">
    <source>
        <dbReference type="EMBL" id="MCR0231968.1"/>
    </source>
</evidence>
<keyword evidence="4 8" id="KW-1003">Cell membrane</keyword>
<comment type="caution">
    <text evidence="10">The sequence shown here is derived from an EMBL/GenBank/DDBJ whole genome shotgun (WGS) entry which is preliminary data.</text>
</comment>
<dbReference type="InterPro" id="IPR024529">
    <property type="entry name" value="ECF_trnsprt_substrate-spec"/>
</dbReference>
<evidence type="ECO:0000256" key="1">
    <source>
        <dbReference type="ARBA" id="ARBA00004651"/>
    </source>
</evidence>
<evidence type="ECO:0000313" key="12">
    <source>
        <dbReference type="EMBL" id="MZH57536.1"/>
    </source>
</evidence>
<name>A0A099I8A7_CLOIN</name>
<dbReference type="PIRSF" id="PIRSF037778">
    <property type="entry name" value="UCP037778_transp_RibU"/>
    <property type="match status" value="1"/>
</dbReference>
<evidence type="ECO:0000256" key="5">
    <source>
        <dbReference type="ARBA" id="ARBA00022692"/>
    </source>
</evidence>
<accession>A0A099I8A7</accession>
<evidence type="ECO:0000256" key="7">
    <source>
        <dbReference type="ARBA" id="ARBA00023136"/>
    </source>
</evidence>
<dbReference type="EMBL" id="WWTN01000038">
    <property type="protein sequence ID" value="MZH57536.1"/>
    <property type="molecule type" value="Genomic_DNA"/>
</dbReference>
<evidence type="ECO:0000313" key="10">
    <source>
        <dbReference type="EMBL" id="KGJ53900.1"/>
    </source>
</evidence>
<evidence type="ECO:0000313" key="13">
    <source>
        <dbReference type="Proteomes" id="UP000030008"/>
    </source>
</evidence>
<comment type="subcellular location">
    <subcellularLocation>
        <location evidence="1">Cell membrane</location>
        <topology evidence="1">Multi-pass membrane protein</topology>
    </subcellularLocation>
</comment>
<protein>
    <recommendedName>
        <fullName evidence="8">Riboflavin transporter</fullName>
    </recommendedName>
</protein>
<comment type="function">
    <text evidence="8">Probably a riboflavin-binding protein that interacts with the energy-coupling factor (ECF) ABC-transporter complex.</text>
</comment>
<evidence type="ECO:0000256" key="9">
    <source>
        <dbReference type="SAM" id="Phobius"/>
    </source>
</evidence>
<dbReference type="GO" id="GO:0005886">
    <property type="term" value="C:plasma membrane"/>
    <property type="evidence" value="ECO:0007669"/>
    <property type="project" value="UniProtKB-SubCell"/>
</dbReference>
<keyword evidence="3 8" id="KW-0813">Transport</keyword>